<evidence type="ECO:0000313" key="1">
    <source>
        <dbReference type="EMBL" id="EDO61770.1"/>
    </source>
</evidence>
<comment type="caution">
    <text evidence="1">The sequence shown here is derived from an EMBL/GenBank/DDBJ whole genome shotgun (WGS) entry which is preliminary data.</text>
</comment>
<sequence>MPYFQFIPQRGKAGGIIPPAFPFAAFKSFYGALGHAGKTGIVLLKSAAF</sequence>
<proteinExistence type="predicted"/>
<dbReference type="Proteomes" id="UP000003490">
    <property type="component" value="Unassembled WGS sequence"/>
</dbReference>
<protein>
    <submittedName>
        <fullName evidence="1">Uncharacterized protein</fullName>
    </submittedName>
</protein>
<gene>
    <name evidence="1" type="ORF">CLOLEP_01274</name>
</gene>
<accession>A7VRU0</accession>
<dbReference type="EMBL" id="ABCB02000017">
    <property type="protein sequence ID" value="EDO61770.1"/>
    <property type="molecule type" value="Genomic_DNA"/>
</dbReference>
<reference evidence="1 2" key="1">
    <citation type="submission" date="2007-08" db="EMBL/GenBank/DDBJ databases">
        <title>Draft genome sequence of Clostridium leptum (DSM 753).</title>
        <authorList>
            <person name="Sudarsanam P."/>
            <person name="Ley R."/>
            <person name="Guruge J."/>
            <person name="Turnbaugh P.J."/>
            <person name="Mahowald M."/>
            <person name="Liep D."/>
            <person name="Gordon J."/>
        </authorList>
    </citation>
    <scope>NUCLEOTIDE SEQUENCE [LARGE SCALE GENOMIC DNA]</scope>
    <source>
        <strain evidence="1 2">DSM 753</strain>
    </source>
</reference>
<reference evidence="1 2" key="2">
    <citation type="submission" date="2007-08" db="EMBL/GenBank/DDBJ databases">
        <authorList>
            <person name="Fulton L."/>
            <person name="Clifton S."/>
            <person name="Fulton B."/>
            <person name="Xu J."/>
            <person name="Minx P."/>
            <person name="Pepin K.H."/>
            <person name="Johnson M."/>
            <person name="Thiruvilangam P."/>
            <person name="Bhonagiri V."/>
            <person name="Nash W.E."/>
            <person name="Wang C."/>
            <person name="Mardis E.R."/>
            <person name="Wilson R.K."/>
        </authorList>
    </citation>
    <scope>NUCLEOTIDE SEQUENCE [LARGE SCALE GENOMIC DNA]</scope>
    <source>
        <strain evidence="1 2">DSM 753</strain>
    </source>
</reference>
<name>A7VRU0_9FIRM</name>
<evidence type="ECO:0000313" key="2">
    <source>
        <dbReference type="Proteomes" id="UP000003490"/>
    </source>
</evidence>
<dbReference type="AlphaFoldDB" id="A7VRU0"/>
<dbReference type="HOGENOM" id="CLU_3134122_0_0_9"/>
<organism evidence="1 2">
    <name type="scientific">[Clostridium] leptum DSM 753</name>
    <dbReference type="NCBI Taxonomy" id="428125"/>
    <lineage>
        <taxon>Bacteria</taxon>
        <taxon>Bacillati</taxon>
        <taxon>Bacillota</taxon>
        <taxon>Clostridia</taxon>
        <taxon>Eubacteriales</taxon>
        <taxon>Oscillospiraceae</taxon>
        <taxon>Oscillospiraceae incertae sedis</taxon>
    </lineage>
</organism>